<dbReference type="EMBL" id="CM047580">
    <property type="protein sequence ID" value="KAI9921338.1"/>
    <property type="molecule type" value="Genomic_DNA"/>
</dbReference>
<sequence>MFETAKTFEKLMDTVFRALYFMDHYLSVHYVDQVTLQRIRIICMWTAIKYYERRTILLEEMALVCECKFSREQMVDVEVELVSDLGFRLSPLNLFTLARDFVHELPLVMKTTNEWLRTLQYSTAPLAKAAVQLVAKSEYDLTVPKVLQALEFIKIKENSYRAAFKIVRGIYFASSPKVLEAVKVLTRSPTSVEQVSLIRDEDVDNKESSSSSTIDLFCTETLSPSPSLASPVPVIQAASTLSNLGVTNTTSSPAPSKPHWWSGWPNFVAWTVVPTEPGLPTNEGGPPVVL</sequence>
<dbReference type="Proteomes" id="UP001163321">
    <property type="component" value="Chromosome 1"/>
</dbReference>
<name>A0ACC0WR17_9STRA</name>
<evidence type="ECO:0000313" key="1">
    <source>
        <dbReference type="EMBL" id="KAI9921338.1"/>
    </source>
</evidence>
<accession>A0ACC0WR17</accession>
<keyword evidence="2" id="KW-1185">Reference proteome</keyword>
<gene>
    <name evidence="1" type="ORF">PsorP6_002578</name>
</gene>
<protein>
    <submittedName>
        <fullName evidence="1">Uncharacterized protein</fullName>
    </submittedName>
</protein>
<organism evidence="1 2">
    <name type="scientific">Peronosclerospora sorghi</name>
    <dbReference type="NCBI Taxonomy" id="230839"/>
    <lineage>
        <taxon>Eukaryota</taxon>
        <taxon>Sar</taxon>
        <taxon>Stramenopiles</taxon>
        <taxon>Oomycota</taxon>
        <taxon>Peronosporomycetes</taxon>
        <taxon>Peronosporales</taxon>
        <taxon>Peronosporaceae</taxon>
        <taxon>Peronosclerospora</taxon>
    </lineage>
</organism>
<evidence type="ECO:0000313" key="2">
    <source>
        <dbReference type="Proteomes" id="UP001163321"/>
    </source>
</evidence>
<reference evidence="1 2" key="1">
    <citation type="journal article" date="2022" name="bioRxiv">
        <title>The genome of the oomycete Peronosclerospora sorghi, a cosmopolitan pathogen of maize and sorghum, is inflated with dispersed pseudogenes.</title>
        <authorList>
            <person name="Fletcher K."/>
            <person name="Martin F."/>
            <person name="Isakeit T."/>
            <person name="Cavanaugh K."/>
            <person name="Magill C."/>
            <person name="Michelmore R."/>
        </authorList>
    </citation>
    <scope>NUCLEOTIDE SEQUENCE [LARGE SCALE GENOMIC DNA]</scope>
    <source>
        <strain evidence="1">P6</strain>
    </source>
</reference>
<proteinExistence type="predicted"/>
<comment type="caution">
    <text evidence="1">The sequence shown here is derived from an EMBL/GenBank/DDBJ whole genome shotgun (WGS) entry which is preliminary data.</text>
</comment>